<dbReference type="SMART" id="SM00920">
    <property type="entry name" value="MHC_II_alpha"/>
    <property type="match status" value="1"/>
</dbReference>
<comment type="subcellular location">
    <subcellularLocation>
        <location evidence="1">Membrane</location>
        <topology evidence="1">Single-pass type I membrane protein</topology>
    </subcellularLocation>
</comment>
<dbReference type="AlphaFoldDB" id="A0A7N8XIP5"/>
<dbReference type="InterPro" id="IPR036179">
    <property type="entry name" value="Ig-like_dom_sf"/>
</dbReference>
<evidence type="ECO:0000256" key="13">
    <source>
        <dbReference type="SAM" id="Phobius"/>
    </source>
</evidence>
<keyword evidence="8 13" id="KW-0472">Membrane</keyword>
<keyword evidence="4 14" id="KW-0732">Signal</keyword>
<evidence type="ECO:0000259" key="15">
    <source>
        <dbReference type="PROSITE" id="PS50835"/>
    </source>
</evidence>
<dbReference type="SUPFAM" id="SSF54452">
    <property type="entry name" value="MHC antigen-recognition domain"/>
    <property type="match status" value="1"/>
</dbReference>
<dbReference type="InterPro" id="IPR007110">
    <property type="entry name" value="Ig-like_dom"/>
</dbReference>
<name>A0A7N8XIP5_9TELE</name>
<dbReference type="InterPro" id="IPR003597">
    <property type="entry name" value="Ig_C1-set"/>
</dbReference>
<dbReference type="GO" id="GO:0002504">
    <property type="term" value="P:antigen processing and presentation of peptide or polysaccharide antigen via MHC class II"/>
    <property type="evidence" value="ECO:0007669"/>
    <property type="project" value="UniProtKB-KW"/>
</dbReference>
<evidence type="ECO:0000313" key="16">
    <source>
        <dbReference type="Ensembl" id="ENSMAMP00000053038.1"/>
    </source>
</evidence>
<evidence type="ECO:0000256" key="10">
    <source>
        <dbReference type="ARBA" id="ARBA00023180"/>
    </source>
</evidence>
<keyword evidence="12" id="KW-0393">Immunoglobulin domain</keyword>
<feature type="signal peptide" evidence="14">
    <location>
        <begin position="1"/>
        <end position="22"/>
    </location>
</feature>
<evidence type="ECO:0000256" key="8">
    <source>
        <dbReference type="ARBA" id="ARBA00023136"/>
    </source>
</evidence>
<keyword evidence="3 13" id="KW-0812">Transmembrane</keyword>
<evidence type="ECO:0000256" key="2">
    <source>
        <dbReference type="ARBA" id="ARBA00007394"/>
    </source>
</evidence>
<keyword evidence="10" id="KW-0325">Glycoprotein</keyword>
<evidence type="ECO:0000313" key="17">
    <source>
        <dbReference type="Proteomes" id="UP000261640"/>
    </source>
</evidence>
<dbReference type="Gene3D" id="3.10.320.10">
    <property type="entry name" value="Class II Histocompatibility Antigen, M Beta Chain, Chain B, domain 1"/>
    <property type="match status" value="1"/>
</dbReference>
<dbReference type="InterPro" id="IPR013783">
    <property type="entry name" value="Ig-like_fold"/>
</dbReference>
<feature type="chain" id="PRO_5030638486" evidence="14">
    <location>
        <begin position="23"/>
        <end position="246"/>
    </location>
</feature>
<dbReference type="Ensembl" id="ENSMAMT00000066124.1">
    <property type="protein sequence ID" value="ENSMAMP00000053038.1"/>
    <property type="gene ID" value="ENSMAMG00000025217.1"/>
</dbReference>
<reference evidence="16" key="2">
    <citation type="submission" date="2025-09" db="UniProtKB">
        <authorList>
            <consortium name="Ensembl"/>
        </authorList>
    </citation>
    <scope>IDENTIFICATION</scope>
</reference>
<dbReference type="Gene3D" id="2.60.40.10">
    <property type="entry name" value="Immunoglobulins"/>
    <property type="match status" value="1"/>
</dbReference>
<protein>
    <submittedName>
        <fullName evidence="16">Mamu class II histocompatibility antigen, DR alpha chain-like</fullName>
    </submittedName>
</protein>
<dbReference type="InterPro" id="IPR001003">
    <property type="entry name" value="MHC_II_a_N"/>
</dbReference>
<comment type="similarity">
    <text evidence="2">Belongs to the MHC class II family.</text>
</comment>
<dbReference type="PROSITE" id="PS00290">
    <property type="entry name" value="IG_MHC"/>
    <property type="match status" value="1"/>
</dbReference>
<evidence type="ECO:0000256" key="3">
    <source>
        <dbReference type="ARBA" id="ARBA00022692"/>
    </source>
</evidence>
<dbReference type="PROSITE" id="PS50835">
    <property type="entry name" value="IG_LIKE"/>
    <property type="match status" value="1"/>
</dbReference>
<evidence type="ECO:0000256" key="14">
    <source>
        <dbReference type="SAM" id="SignalP"/>
    </source>
</evidence>
<evidence type="ECO:0000256" key="1">
    <source>
        <dbReference type="ARBA" id="ARBA00004479"/>
    </source>
</evidence>
<dbReference type="GeneTree" id="ENSGT00940000161847"/>
<evidence type="ECO:0000256" key="9">
    <source>
        <dbReference type="ARBA" id="ARBA00023157"/>
    </source>
</evidence>
<dbReference type="Proteomes" id="UP000261640">
    <property type="component" value="Unplaced"/>
</dbReference>
<dbReference type="PANTHER" id="PTHR19944:SF86">
    <property type="entry name" value="HLA CLASS II HISTOCOMPATIBILITY ANTIGEN, DR ALPHA CHAIN"/>
    <property type="match status" value="1"/>
</dbReference>
<evidence type="ECO:0000256" key="4">
    <source>
        <dbReference type="ARBA" id="ARBA00022729"/>
    </source>
</evidence>
<reference evidence="16" key="1">
    <citation type="submission" date="2025-08" db="UniProtKB">
        <authorList>
            <consortium name="Ensembl"/>
        </authorList>
    </citation>
    <scope>IDENTIFICATION</scope>
</reference>
<evidence type="ECO:0000256" key="12">
    <source>
        <dbReference type="ARBA" id="ARBA00023319"/>
    </source>
</evidence>
<keyword evidence="5" id="KW-0391">Immunity</keyword>
<dbReference type="PANTHER" id="PTHR19944">
    <property type="entry name" value="MHC CLASS II-RELATED"/>
    <property type="match status" value="1"/>
</dbReference>
<dbReference type="Pfam" id="PF00993">
    <property type="entry name" value="MHC_II_alpha"/>
    <property type="match status" value="1"/>
</dbReference>
<evidence type="ECO:0000256" key="6">
    <source>
        <dbReference type="ARBA" id="ARBA00022989"/>
    </source>
</evidence>
<evidence type="ECO:0000256" key="11">
    <source>
        <dbReference type="ARBA" id="ARBA00023182"/>
    </source>
</evidence>
<dbReference type="InterPro" id="IPR003006">
    <property type="entry name" value="Ig/MHC_CS"/>
</dbReference>
<dbReference type="GO" id="GO:0002250">
    <property type="term" value="P:adaptive immune response"/>
    <property type="evidence" value="ECO:0007669"/>
    <property type="project" value="UniProtKB-KW"/>
</dbReference>
<dbReference type="SUPFAM" id="SSF48726">
    <property type="entry name" value="Immunoglobulin"/>
    <property type="match status" value="1"/>
</dbReference>
<proteinExistence type="inferred from homology"/>
<organism evidence="16 17">
    <name type="scientific">Mastacembelus armatus</name>
    <name type="common">zig-zag eel</name>
    <dbReference type="NCBI Taxonomy" id="205130"/>
    <lineage>
        <taxon>Eukaryota</taxon>
        <taxon>Metazoa</taxon>
        <taxon>Chordata</taxon>
        <taxon>Craniata</taxon>
        <taxon>Vertebrata</taxon>
        <taxon>Euteleostomi</taxon>
        <taxon>Actinopterygii</taxon>
        <taxon>Neopterygii</taxon>
        <taxon>Teleostei</taxon>
        <taxon>Neoteleostei</taxon>
        <taxon>Acanthomorphata</taxon>
        <taxon>Anabantaria</taxon>
        <taxon>Synbranchiformes</taxon>
        <taxon>Mastacembelidae</taxon>
        <taxon>Mastacembelus</taxon>
    </lineage>
</organism>
<feature type="transmembrane region" description="Helical" evidence="13">
    <location>
        <begin position="217"/>
        <end position="240"/>
    </location>
</feature>
<dbReference type="InterPro" id="IPR050160">
    <property type="entry name" value="MHC/Immunoglobulin"/>
</dbReference>
<keyword evidence="9" id="KW-1015">Disulfide bond</keyword>
<dbReference type="InterPro" id="IPR011162">
    <property type="entry name" value="MHC_I/II-like_Ag-recog"/>
</dbReference>
<keyword evidence="11" id="KW-0491">MHC II</keyword>
<dbReference type="InterPro" id="IPR014745">
    <property type="entry name" value="MHC_II_a/b_N"/>
</dbReference>
<sequence>MKVKVSELVLVLVLSWVLCVSAEGKSLFTVWTQQQTNKQTVCDQVPSDVYGLDGEEKWYADFVNKRGVEPQPSFIDHTSYEEGAYEGAVAQQQVCKQNLKLTRNAVKDLPLENEKRQHLHLMDDVELDQQNTLICHVTGFYPAPVKIQWTKNGQNVTEGTSINVPFPNKDGSFRQTSRLEFTPQLGDVYSCTVDHPALDQPLTRIWDVEVQQPSVGPAVFCGLGLTVGLLGVAAGTFFLIKGNECS</sequence>
<dbReference type="GO" id="GO:0042613">
    <property type="term" value="C:MHC class II protein complex"/>
    <property type="evidence" value="ECO:0007669"/>
    <property type="project" value="UniProtKB-KW"/>
</dbReference>
<evidence type="ECO:0000256" key="7">
    <source>
        <dbReference type="ARBA" id="ARBA00023130"/>
    </source>
</evidence>
<accession>A0A7N8XIP5</accession>
<evidence type="ECO:0000256" key="5">
    <source>
        <dbReference type="ARBA" id="ARBA00022859"/>
    </source>
</evidence>
<dbReference type="Pfam" id="PF07654">
    <property type="entry name" value="C1-set"/>
    <property type="match status" value="1"/>
</dbReference>
<keyword evidence="17" id="KW-1185">Reference proteome</keyword>
<keyword evidence="7" id="KW-1064">Adaptive immunity</keyword>
<dbReference type="SMART" id="SM00407">
    <property type="entry name" value="IGc1"/>
    <property type="match status" value="1"/>
</dbReference>
<keyword evidence="6 13" id="KW-1133">Transmembrane helix</keyword>
<feature type="domain" description="Ig-like" evidence="15">
    <location>
        <begin position="110"/>
        <end position="203"/>
    </location>
</feature>